<evidence type="ECO:0000259" key="8">
    <source>
        <dbReference type="PROSITE" id="PS51387"/>
    </source>
</evidence>
<dbReference type="InterPro" id="IPR004113">
    <property type="entry name" value="FAD-bd_oxidored_4_C"/>
</dbReference>
<dbReference type="Pfam" id="PF02913">
    <property type="entry name" value="FAD-oxidase_C"/>
    <property type="match status" value="1"/>
</dbReference>
<dbReference type="Gene3D" id="3.30.43.10">
    <property type="entry name" value="Uridine Diphospho-n-acetylenolpyruvylglucosamine Reductase, domain 2"/>
    <property type="match status" value="1"/>
</dbReference>
<dbReference type="PANTHER" id="PTHR11748">
    <property type="entry name" value="D-LACTATE DEHYDROGENASE"/>
    <property type="match status" value="1"/>
</dbReference>
<dbReference type="InterPro" id="IPR017896">
    <property type="entry name" value="4Fe4S_Fe-S-bd"/>
</dbReference>
<keyword evidence="10" id="KW-1185">Reference proteome</keyword>
<dbReference type="SUPFAM" id="SSF55103">
    <property type="entry name" value="FAD-linked oxidases, C-terminal domain"/>
    <property type="match status" value="1"/>
</dbReference>
<proteinExistence type="predicted"/>
<keyword evidence="5" id="KW-0560">Oxidoreductase</keyword>
<keyword evidence="7" id="KW-0411">Iron-sulfur</keyword>
<dbReference type="Pfam" id="PF01565">
    <property type="entry name" value="FAD_binding_4"/>
    <property type="match status" value="1"/>
</dbReference>
<accession>A0ABX0Y175</accession>
<dbReference type="SUPFAM" id="SSF46548">
    <property type="entry name" value="alpha-helical ferredoxin"/>
    <property type="match status" value="1"/>
</dbReference>
<evidence type="ECO:0000256" key="5">
    <source>
        <dbReference type="ARBA" id="ARBA00023002"/>
    </source>
</evidence>
<evidence type="ECO:0000313" key="9">
    <source>
        <dbReference type="EMBL" id="NJC71217.1"/>
    </source>
</evidence>
<dbReference type="Gene3D" id="3.30.465.10">
    <property type="match status" value="1"/>
</dbReference>
<dbReference type="EMBL" id="JAATVY010000010">
    <property type="protein sequence ID" value="NJC71217.1"/>
    <property type="molecule type" value="Genomic_DNA"/>
</dbReference>
<dbReference type="PANTHER" id="PTHR11748:SF119">
    <property type="entry name" value="D-2-HYDROXYGLUTARATE DEHYDROGENASE"/>
    <property type="match status" value="1"/>
</dbReference>
<dbReference type="InterPro" id="IPR036318">
    <property type="entry name" value="FAD-bd_PCMH-like_sf"/>
</dbReference>
<evidence type="ECO:0000256" key="4">
    <source>
        <dbReference type="ARBA" id="ARBA00022827"/>
    </source>
</evidence>
<evidence type="ECO:0000256" key="6">
    <source>
        <dbReference type="ARBA" id="ARBA00023004"/>
    </source>
</evidence>
<evidence type="ECO:0000256" key="2">
    <source>
        <dbReference type="ARBA" id="ARBA00022630"/>
    </source>
</evidence>
<dbReference type="SUPFAM" id="SSF56176">
    <property type="entry name" value="FAD-binding/transporter-associated domain-like"/>
    <property type="match status" value="1"/>
</dbReference>
<sequence length="1005" mass="108859">MGVVALPVPTARRVGQGSLVDAAGLAADLRKRIRGGVRFDDGTRALYATDASNYRQVPIGVVVPRTLDDVVACVETCREYGAPVLSRGGGTSLAGECCNVAVVMDFSKHVNEVESIDEEARTAIVQPGLVLDELNRVTRPHGRLVFGPKPATHSHCTIGGMIGNNSCGSTAQWSGTTAANIERLEILTYDGTRMWVGPTSDDEYARILRGGGRRADIYRRLRELRDRYADEIRRRFPDIPRRISGYNLVELLDEKGFNVARALVGTEATCVTVLRAEVRLLPAPAARALLLLGFPDIASAADKVPELNKHDPFVLEGMDAKLIRYEKMEGMHPEALKHFVGRGAWLMAEFGGDSLDEALERAREVADKLGHDDAHVITDGKQRDQIWGVRESGLGATARTPGGGPDTWPGWEDSAVAPDRLGDYLRDFSDLLNEFGYGAASLYGHFGQGCLHTSIPFDLVTAEGVRDFRRFVERAAHLCVSYDGSLSGEHGDGQARGELLDIMYGDEIVRAFEEFKAIFDPDNRMNPGKVVHANPLDGQLRLGANYAPAEPATYFGYAADDGSFSRAALRCAGVGECRRHHPDNAVMCPSYQVTGDEEHSTRGRARLLFEMLRGETITDGWRSEAVADALDLCLACKGCKRDCPMEVDMATYKAEFLSHHYAGRLRPRDHYTLGWLPLAAAVASYVPGMADAVTHAPVLGRLAKRLAGVDPLRDFPRFARARFVPWFTGRRPGGTGERGTVLLWPDTFTNRFDPGIAAAAVGVLEAAGFRVVVPNAPVCCGLTWISTGQLGIAKRVLGRTLEVLAPYLRDGVPVVGLEPSCTAVLRSDARDLLGYSADLERLTKQTRTLAELLVERAPDFAPTLAGGDGSGDARPKAIVQTHCHQHAVLGFDTETELMKRIGLDAEVLDSGCCGLAGNFGVTPNHREVSLACAEQALLPAVRSADPDTLVLADGFSCRTQIDDARTGRHAVHLAEVVNAALRGVAPGAYPERDVALRPGVRHARC</sequence>
<dbReference type="PROSITE" id="PS00198">
    <property type="entry name" value="4FE4S_FER_1"/>
    <property type="match status" value="1"/>
</dbReference>
<dbReference type="Gene3D" id="1.10.45.10">
    <property type="entry name" value="Vanillyl-alcohol Oxidase, Chain A, domain 4"/>
    <property type="match status" value="1"/>
</dbReference>
<comment type="cofactor">
    <cofactor evidence="1">
        <name>FAD</name>
        <dbReference type="ChEBI" id="CHEBI:57692"/>
    </cofactor>
</comment>
<dbReference type="InterPro" id="IPR016169">
    <property type="entry name" value="FAD-bd_PCMH_sub2"/>
</dbReference>
<keyword evidence="6" id="KW-0408">Iron</keyword>
<gene>
    <name evidence="9" type="ORF">HC031_16070</name>
</gene>
<dbReference type="InterPro" id="IPR006094">
    <property type="entry name" value="Oxid_FAD_bind_N"/>
</dbReference>
<dbReference type="InterPro" id="IPR016167">
    <property type="entry name" value="FAD-bd_PCMH_sub1"/>
</dbReference>
<evidence type="ECO:0000256" key="7">
    <source>
        <dbReference type="ARBA" id="ARBA00023014"/>
    </source>
</evidence>
<dbReference type="Pfam" id="PF13183">
    <property type="entry name" value="Fer4_8"/>
    <property type="match status" value="1"/>
</dbReference>
<name>A0ABX0Y175_9ACTN</name>
<dbReference type="PROSITE" id="PS51387">
    <property type="entry name" value="FAD_PCMH"/>
    <property type="match status" value="1"/>
</dbReference>
<dbReference type="InterPro" id="IPR016164">
    <property type="entry name" value="FAD-linked_Oxase-like_C"/>
</dbReference>
<dbReference type="RefSeq" id="WP_167926126.1">
    <property type="nucleotide sequence ID" value="NZ_JAATVY010000010.1"/>
</dbReference>
<protein>
    <submittedName>
        <fullName evidence="9">FAD-binding oxidoreductase</fullName>
    </submittedName>
</protein>
<reference evidence="9 10" key="1">
    <citation type="submission" date="2020-03" db="EMBL/GenBank/DDBJ databases">
        <title>WGS of the type strain of Planosporangium spp.</title>
        <authorList>
            <person name="Thawai C."/>
        </authorList>
    </citation>
    <scope>NUCLEOTIDE SEQUENCE [LARGE SCALE GENOMIC DNA]</scope>
    <source>
        <strain evidence="9 10">TBRC 5610</strain>
    </source>
</reference>
<feature type="domain" description="FAD-binding PCMH-type" evidence="8">
    <location>
        <begin position="54"/>
        <end position="283"/>
    </location>
</feature>
<keyword evidence="2" id="KW-0285">Flavoprotein</keyword>
<evidence type="ECO:0000256" key="3">
    <source>
        <dbReference type="ARBA" id="ARBA00022723"/>
    </source>
</evidence>
<keyword evidence="4" id="KW-0274">FAD</keyword>
<dbReference type="InterPro" id="IPR016171">
    <property type="entry name" value="Vanillyl_alc_oxidase_C-sub2"/>
</dbReference>
<comment type="caution">
    <text evidence="9">The sequence shown here is derived from an EMBL/GenBank/DDBJ whole genome shotgun (WGS) entry which is preliminary data.</text>
</comment>
<dbReference type="InterPro" id="IPR016166">
    <property type="entry name" value="FAD-bd_PCMH"/>
</dbReference>
<dbReference type="InterPro" id="IPR017900">
    <property type="entry name" value="4Fe4S_Fe_S_CS"/>
</dbReference>
<dbReference type="Gene3D" id="3.30.70.2740">
    <property type="match status" value="1"/>
</dbReference>
<organism evidence="9 10">
    <name type="scientific">Planosporangium thailandense</name>
    <dbReference type="NCBI Taxonomy" id="765197"/>
    <lineage>
        <taxon>Bacteria</taxon>
        <taxon>Bacillati</taxon>
        <taxon>Actinomycetota</taxon>
        <taxon>Actinomycetes</taxon>
        <taxon>Micromonosporales</taxon>
        <taxon>Micromonosporaceae</taxon>
        <taxon>Planosporangium</taxon>
    </lineage>
</organism>
<evidence type="ECO:0000256" key="1">
    <source>
        <dbReference type="ARBA" id="ARBA00001974"/>
    </source>
</evidence>
<evidence type="ECO:0000313" key="10">
    <source>
        <dbReference type="Proteomes" id="UP000722989"/>
    </source>
</evidence>
<dbReference type="Proteomes" id="UP000722989">
    <property type="component" value="Unassembled WGS sequence"/>
</dbReference>
<keyword evidence="3" id="KW-0479">Metal-binding</keyword>